<dbReference type="EMBL" id="BCNO01000001">
    <property type="protein sequence ID" value="GAQ94920.1"/>
    <property type="molecule type" value="Genomic_DNA"/>
</dbReference>
<keyword evidence="3" id="KW-1185">Reference proteome</keyword>
<proteinExistence type="predicted"/>
<evidence type="ECO:0000313" key="3">
    <source>
        <dbReference type="Proteomes" id="UP000054976"/>
    </source>
</evidence>
<keyword evidence="1" id="KW-1133">Transmembrane helix</keyword>
<keyword evidence="1" id="KW-0472">Membrane</keyword>
<organism evidence="2 3">
    <name type="scientific">Thermodesulfovibrio aggregans</name>
    <dbReference type="NCBI Taxonomy" id="86166"/>
    <lineage>
        <taxon>Bacteria</taxon>
        <taxon>Pseudomonadati</taxon>
        <taxon>Nitrospirota</taxon>
        <taxon>Thermodesulfovibrionia</taxon>
        <taxon>Thermodesulfovibrionales</taxon>
        <taxon>Thermodesulfovibrionaceae</taxon>
        <taxon>Thermodesulfovibrio</taxon>
    </lineage>
</organism>
<name>A0A0U9HPD7_9BACT</name>
<dbReference type="Proteomes" id="UP000054976">
    <property type="component" value="Unassembled WGS sequence"/>
</dbReference>
<accession>A0A0U9HPD7</accession>
<sequence length="38" mass="4491">MYIIEQLFSGHGYEYLIAVLSIFVFIVIFSMLGEKKKY</sequence>
<feature type="transmembrane region" description="Helical" evidence="1">
    <location>
        <begin position="12"/>
        <end position="32"/>
    </location>
</feature>
<keyword evidence="1" id="KW-0812">Transmembrane</keyword>
<evidence type="ECO:0000256" key="1">
    <source>
        <dbReference type="SAM" id="Phobius"/>
    </source>
</evidence>
<reference evidence="3" key="1">
    <citation type="submission" date="2016-01" db="EMBL/GenBank/DDBJ databases">
        <title>Draft genome sequence of Thermodesulfovibrio aggregans strain TGE-P1.</title>
        <authorList>
            <person name="Sekiguchi Y."/>
            <person name="Ohashi A."/>
            <person name="Matsuura N."/>
            <person name="Tourlousse M.D."/>
        </authorList>
    </citation>
    <scope>NUCLEOTIDE SEQUENCE [LARGE SCALE GENOMIC DNA]</scope>
    <source>
        <strain evidence="3">TGE-P1</strain>
    </source>
</reference>
<protein>
    <submittedName>
        <fullName evidence="2">Uncharacterized protein</fullName>
    </submittedName>
</protein>
<gene>
    <name evidence="2" type="ORF">TAGGR_11115</name>
</gene>
<dbReference type="AlphaFoldDB" id="A0A0U9HPD7"/>
<comment type="caution">
    <text evidence="2">The sequence shown here is derived from an EMBL/GenBank/DDBJ whole genome shotgun (WGS) entry which is preliminary data.</text>
</comment>
<evidence type="ECO:0000313" key="2">
    <source>
        <dbReference type="EMBL" id="GAQ94920.1"/>
    </source>
</evidence>